<organism evidence="10 11">
    <name type="scientific">Romanomermis culicivorax</name>
    <name type="common">Nematode worm</name>
    <dbReference type="NCBI Taxonomy" id="13658"/>
    <lineage>
        <taxon>Eukaryota</taxon>
        <taxon>Metazoa</taxon>
        <taxon>Ecdysozoa</taxon>
        <taxon>Nematoda</taxon>
        <taxon>Enoplea</taxon>
        <taxon>Dorylaimia</taxon>
        <taxon>Mermithida</taxon>
        <taxon>Mermithoidea</taxon>
        <taxon>Mermithidae</taxon>
        <taxon>Romanomermis</taxon>
    </lineage>
</organism>
<sequence length="515" mass="59106">MGKKVKIGKQRRDKFYRLAKEAGLRSRAVFKLTQLNRKFEFLQKSQVLVDLCAAPGGWLQVASKHMPMSSVIIGVDLAPIKAMPNIITLQDDITTEHCRQAVKSQLQNWLADCVLNDGAPNVGKNWAHDAFMQAQLTLSALRLATEVLKRGGWFVTKIFRSKDHPALVEVFKKLFKKVFVTKPEASRAESAEIYVVCKGYLKPEKVDPQLLDPKCVFVELNLEPEKPKLNLLHPEKRKKRAEGYAEGDYTLHHCLTAKNFIESDKHLEDLADTNQIVFSKDCEVDQSIFNHPSTTEEIKACCLDIKVLGRKELRDLLNWRKKIRQHLSSLKPKEEKAVNEKIPEVTEEVDEEIELDNYVSSVSAEEKREAKKKRKKLMAEKRKVKKKLDLKMAIPGDQHDYAEEADLFNLRRIKNKERTMGEMDISSDISDREDVDMELNDEDFDNIGDIPDSDEEQLLKCRKIHFSTYSSATIGFNRKERLQKISAADIPSFSQRSFLPTRSAGKLSKFQYSRK</sequence>
<dbReference type="PANTHER" id="PTHR10920:SF13">
    <property type="entry name" value="PRE-RRNA 2'-O-RIBOSE RNA METHYLTRANSFERASE FTSJ3"/>
    <property type="match status" value="1"/>
</dbReference>
<reference evidence="11" key="1">
    <citation type="submission" date="2022-11" db="UniProtKB">
        <authorList>
            <consortium name="WormBaseParasite"/>
        </authorList>
    </citation>
    <scope>IDENTIFICATION</scope>
</reference>
<evidence type="ECO:0000256" key="6">
    <source>
        <dbReference type="ARBA" id="ARBA00022691"/>
    </source>
</evidence>
<evidence type="ECO:0000256" key="7">
    <source>
        <dbReference type="ARBA" id="ARBA00023242"/>
    </source>
</evidence>
<keyword evidence="7" id="KW-0539">Nucleus</keyword>
<dbReference type="GO" id="GO:0005730">
    <property type="term" value="C:nucleolus"/>
    <property type="evidence" value="ECO:0007669"/>
    <property type="project" value="UniProtKB-SubCell"/>
</dbReference>
<dbReference type="FunFam" id="3.40.50.150:FF:000004">
    <property type="entry name" value="AdoMet-dependent rRNA methyltransferase SPB1"/>
    <property type="match status" value="1"/>
</dbReference>
<dbReference type="GO" id="GO:0030687">
    <property type="term" value="C:preribosome, large subunit precursor"/>
    <property type="evidence" value="ECO:0007669"/>
    <property type="project" value="TreeGrafter"/>
</dbReference>
<dbReference type="InterPro" id="IPR024576">
    <property type="entry name" value="rRNA_MeTfrase_Spb1_DUF3381"/>
</dbReference>
<comment type="subcellular location">
    <subcellularLocation>
        <location evidence="1">Nucleus</location>
        <location evidence="1">Nucleolus</location>
    </subcellularLocation>
</comment>
<dbReference type="HAMAP" id="MF_01547">
    <property type="entry name" value="RNA_methyltr_E"/>
    <property type="match status" value="1"/>
</dbReference>
<dbReference type="Gene3D" id="3.40.50.150">
    <property type="entry name" value="Vaccinia Virus protein VP39"/>
    <property type="match status" value="1"/>
</dbReference>
<dbReference type="WBParaSite" id="nRc.2.0.1.t14507-RA">
    <property type="protein sequence ID" value="nRc.2.0.1.t14507-RA"/>
    <property type="gene ID" value="nRc.2.0.1.g14507"/>
</dbReference>
<evidence type="ECO:0000259" key="9">
    <source>
        <dbReference type="Pfam" id="PF11861"/>
    </source>
</evidence>
<protein>
    <submittedName>
        <fullName evidence="11">Uncharacterized protein</fullName>
    </submittedName>
</protein>
<evidence type="ECO:0000259" key="8">
    <source>
        <dbReference type="Pfam" id="PF01728"/>
    </source>
</evidence>
<dbReference type="InterPro" id="IPR015507">
    <property type="entry name" value="rRNA-MeTfrase_E"/>
</dbReference>
<dbReference type="GO" id="GO:0000466">
    <property type="term" value="P:maturation of 5.8S rRNA from tricistronic rRNA transcript (SSU-rRNA, 5.8S rRNA, LSU-rRNA)"/>
    <property type="evidence" value="ECO:0007669"/>
    <property type="project" value="TreeGrafter"/>
</dbReference>
<evidence type="ECO:0000256" key="3">
    <source>
        <dbReference type="ARBA" id="ARBA00022552"/>
    </source>
</evidence>
<dbReference type="OMA" id="RAVENFM"/>
<dbReference type="Proteomes" id="UP000887565">
    <property type="component" value="Unplaced"/>
</dbReference>
<dbReference type="SUPFAM" id="SSF53335">
    <property type="entry name" value="S-adenosyl-L-methionine-dependent methyltransferases"/>
    <property type="match status" value="1"/>
</dbReference>
<evidence type="ECO:0000313" key="11">
    <source>
        <dbReference type="WBParaSite" id="nRc.2.0.1.t14507-RA"/>
    </source>
</evidence>
<keyword evidence="6" id="KW-0949">S-adenosyl-L-methionine</keyword>
<dbReference type="GO" id="GO:0016435">
    <property type="term" value="F:rRNA (guanine) methyltransferase activity"/>
    <property type="evidence" value="ECO:0007669"/>
    <property type="project" value="TreeGrafter"/>
</dbReference>
<keyword evidence="3" id="KW-0698">rRNA processing</keyword>
<dbReference type="GO" id="GO:0008650">
    <property type="term" value="F:rRNA (uridine-2'-O-)-methyltransferase activity"/>
    <property type="evidence" value="ECO:0007669"/>
    <property type="project" value="TreeGrafter"/>
</dbReference>
<proteinExistence type="inferred from homology"/>
<feature type="domain" description="Ribosomal RNA methyltransferase FtsJ" evidence="8">
    <location>
        <begin position="25"/>
        <end position="200"/>
    </location>
</feature>
<dbReference type="InterPro" id="IPR029063">
    <property type="entry name" value="SAM-dependent_MTases_sf"/>
</dbReference>
<keyword evidence="5" id="KW-0808">Transferase</keyword>
<feature type="domain" description="DUF3381" evidence="9">
    <location>
        <begin position="234"/>
        <end position="386"/>
    </location>
</feature>
<dbReference type="AlphaFoldDB" id="A0A915IK04"/>
<dbReference type="Pfam" id="PF01728">
    <property type="entry name" value="FtsJ"/>
    <property type="match status" value="1"/>
</dbReference>
<evidence type="ECO:0000256" key="4">
    <source>
        <dbReference type="ARBA" id="ARBA00022603"/>
    </source>
</evidence>
<evidence type="ECO:0000313" key="10">
    <source>
        <dbReference type="Proteomes" id="UP000887565"/>
    </source>
</evidence>
<keyword evidence="4" id="KW-0489">Methyltransferase</keyword>
<dbReference type="InterPro" id="IPR002877">
    <property type="entry name" value="RNA_MeTrfase_FtsJ_dom"/>
</dbReference>
<dbReference type="InterPro" id="IPR050082">
    <property type="entry name" value="RNA_methyltr_RlmE"/>
</dbReference>
<evidence type="ECO:0000256" key="2">
    <source>
        <dbReference type="ARBA" id="ARBA00022517"/>
    </source>
</evidence>
<dbReference type="Pfam" id="PF11861">
    <property type="entry name" value="DUF3381"/>
    <property type="match status" value="1"/>
</dbReference>
<keyword evidence="10" id="KW-1185">Reference proteome</keyword>
<evidence type="ECO:0000256" key="5">
    <source>
        <dbReference type="ARBA" id="ARBA00022679"/>
    </source>
</evidence>
<keyword evidence="2" id="KW-0690">Ribosome biogenesis</keyword>
<dbReference type="GO" id="GO:0000463">
    <property type="term" value="P:maturation of LSU-rRNA from tricistronic rRNA transcript (SSU-rRNA, 5.8S rRNA, LSU-rRNA)"/>
    <property type="evidence" value="ECO:0007669"/>
    <property type="project" value="TreeGrafter"/>
</dbReference>
<dbReference type="PANTHER" id="PTHR10920">
    <property type="entry name" value="RIBOSOMAL RNA METHYLTRANSFERASE"/>
    <property type="match status" value="1"/>
</dbReference>
<name>A0A915IK04_ROMCU</name>
<accession>A0A915IK04</accession>
<evidence type="ECO:0000256" key="1">
    <source>
        <dbReference type="ARBA" id="ARBA00004604"/>
    </source>
</evidence>